<evidence type="ECO:0000313" key="5">
    <source>
        <dbReference type="EMBL" id="OBY64044.1"/>
    </source>
</evidence>
<dbReference type="PANTHER" id="PTHR24171:SF9">
    <property type="entry name" value="ANKYRIN REPEAT DOMAIN-CONTAINING PROTEIN 39"/>
    <property type="match status" value="1"/>
</dbReference>
<accession>A0A1B8TWU7</accession>
<name>A0A1B8TWU7_9FLAO</name>
<dbReference type="OrthoDB" id="2575953at2"/>
<dbReference type="Proteomes" id="UP000092584">
    <property type="component" value="Unassembled WGS sequence"/>
</dbReference>
<dbReference type="PRINTS" id="PR01415">
    <property type="entry name" value="ANKYRIN"/>
</dbReference>
<dbReference type="AlphaFoldDB" id="A0A1B8TWU7"/>
<evidence type="ECO:0000256" key="1">
    <source>
        <dbReference type="ARBA" id="ARBA00022737"/>
    </source>
</evidence>
<keyword evidence="2 3" id="KW-0040">ANK repeat</keyword>
<dbReference type="EMBL" id="LSFM01000022">
    <property type="protein sequence ID" value="OBY64044.1"/>
    <property type="molecule type" value="Genomic_DNA"/>
</dbReference>
<feature type="repeat" description="ANK" evidence="3">
    <location>
        <begin position="92"/>
        <end position="124"/>
    </location>
</feature>
<dbReference type="PROSITE" id="PS50088">
    <property type="entry name" value="ANK_REPEAT"/>
    <property type="match status" value="8"/>
</dbReference>
<sequence>MKNSQKISILLFLISFSAFAQQQNIFHDRSFWESKPSLATVNQKIAEGNDIEKSNRNAFDATVYAINAKADDDVIKYIIAKNNNKVNKLTHDGRTYLHWAAYSGKLEIMKYLISKGAKTDIVDTHGNTFLNFAASSGQSNPEIYKFGIEAGANITKEKNHDGANALLLVASNVKDFEIVDLLVANGASLNDKDNYGNGFFEYAAKGGNTKFLSTLINKGIDTGKNAMIFASQGSRRNSNTLATYQFLADKGIKVNVIDHENRNPLHLIARNNKDINIYKFFLDKGVDVNLQDNEGNTPFMVAANGGDLKVVEFLEKDVKNINLKNNKGATALTNAVSRNSVDVVGFLIEKGADINTLDKDDNTLSYYLINSFNDRNKDAFEAKLKVLEKNGLIINKPQNSGNTLLHIAANENNLALLKRLAGFNIDVNAKNKEGITALQISAMKAKDDKIIKYLLGIGADKTIKTDFDETVYDLASENELLKKQNVNISFLK</sequence>
<protein>
    <submittedName>
        <fullName evidence="5">Uncharacterized protein</fullName>
    </submittedName>
</protein>
<feature type="repeat" description="ANK" evidence="3">
    <location>
        <begin position="400"/>
        <end position="432"/>
    </location>
</feature>
<dbReference type="RefSeq" id="WP_065318796.1">
    <property type="nucleotide sequence ID" value="NZ_CP017477.1"/>
</dbReference>
<feature type="repeat" description="ANK" evidence="3">
    <location>
        <begin position="327"/>
        <end position="359"/>
    </location>
</feature>
<dbReference type="Pfam" id="PF12796">
    <property type="entry name" value="Ank_2"/>
    <property type="match status" value="3"/>
</dbReference>
<feature type="repeat" description="ANK" evidence="3">
    <location>
        <begin position="433"/>
        <end position="466"/>
    </location>
</feature>
<keyword evidence="6" id="KW-1185">Reference proteome</keyword>
<feature type="repeat" description="ANK" evidence="3">
    <location>
        <begin position="125"/>
        <end position="159"/>
    </location>
</feature>
<gene>
    <name evidence="5" type="ORF">LPB3_06485</name>
</gene>
<keyword evidence="4" id="KW-0732">Signal</keyword>
<feature type="repeat" description="ANK" evidence="3">
    <location>
        <begin position="294"/>
        <end position="326"/>
    </location>
</feature>
<evidence type="ECO:0000256" key="2">
    <source>
        <dbReference type="ARBA" id="ARBA00023043"/>
    </source>
</evidence>
<keyword evidence="1" id="KW-0677">Repeat</keyword>
<proteinExistence type="predicted"/>
<organism evidence="5 6">
    <name type="scientific">Polaribacter vadi</name>
    <dbReference type="NCBI Taxonomy" id="1774273"/>
    <lineage>
        <taxon>Bacteria</taxon>
        <taxon>Pseudomonadati</taxon>
        <taxon>Bacteroidota</taxon>
        <taxon>Flavobacteriia</taxon>
        <taxon>Flavobacteriales</taxon>
        <taxon>Flavobacteriaceae</taxon>
    </lineage>
</organism>
<evidence type="ECO:0000256" key="3">
    <source>
        <dbReference type="PROSITE-ProRule" id="PRU00023"/>
    </source>
</evidence>
<reference evidence="6" key="1">
    <citation type="submission" date="2016-02" db="EMBL/GenBank/DDBJ databases">
        <authorList>
            <person name="Shin S.-K."/>
            <person name="Yi H."/>
            <person name="Kim E."/>
        </authorList>
    </citation>
    <scope>NUCLEOTIDE SEQUENCE [LARGE SCALE GENOMIC DNA]</scope>
    <source>
        <strain evidence="6">LPB0003</strain>
    </source>
</reference>
<feature type="repeat" description="ANK" evidence="3">
    <location>
        <begin position="162"/>
        <end position="194"/>
    </location>
</feature>
<dbReference type="InterPro" id="IPR002110">
    <property type="entry name" value="Ankyrin_rpt"/>
</dbReference>
<evidence type="ECO:0000313" key="6">
    <source>
        <dbReference type="Proteomes" id="UP000092584"/>
    </source>
</evidence>
<feature type="signal peptide" evidence="4">
    <location>
        <begin position="1"/>
        <end position="20"/>
    </location>
</feature>
<feature type="chain" id="PRO_5008615705" evidence="4">
    <location>
        <begin position="21"/>
        <end position="492"/>
    </location>
</feature>
<dbReference type="SMART" id="SM00248">
    <property type="entry name" value="ANK"/>
    <property type="match status" value="10"/>
</dbReference>
<dbReference type="KEGG" id="pob:LPB03_06000"/>
<dbReference type="PANTHER" id="PTHR24171">
    <property type="entry name" value="ANKYRIN REPEAT DOMAIN-CONTAINING PROTEIN 39-RELATED"/>
    <property type="match status" value="1"/>
</dbReference>
<evidence type="ECO:0000256" key="4">
    <source>
        <dbReference type="SAM" id="SignalP"/>
    </source>
</evidence>
<dbReference type="SUPFAM" id="SSF48403">
    <property type="entry name" value="Ankyrin repeat"/>
    <property type="match status" value="2"/>
</dbReference>
<comment type="caution">
    <text evidence="5">The sequence shown here is derived from an EMBL/GenBank/DDBJ whole genome shotgun (WGS) entry which is preliminary data.</text>
</comment>
<dbReference type="STRING" id="1774273.LPB03_06000"/>
<dbReference type="Pfam" id="PF13637">
    <property type="entry name" value="Ank_4"/>
    <property type="match status" value="1"/>
</dbReference>
<dbReference type="InterPro" id="IPR036770">
    <property type="entry name" value="Ankyrin_rpt-contain_sf"/>
</dbReference>
<dbReference type="PROSITE" id="PS50297">
    <property type="entry name" value="ANK_REP_REGION"/>
    <property type="match status" value="6"/>
</dbReference>
<dbReference type="Gene3D" id="1.25.40.20">
    <property type="entry name" value="Ankyrin repeat-containing domain"/>
    <property type="match status" value="3"/>
</dbReference>
<feature type="repeat" description="ANK" evidence="3">
    <location>
        <begin position="260"/>
        <end position="293"/>
    </location>
</feature>